<name>A0A918GVC1_STRGD</name>
<evidence type="ECO:0000313" key="2">
    <source>
        <dbReference type="EMBL" id="GGS67698.1"/>
    </source>
</evidence>
<protein>
    <submittedName>
        <fullName evidence="2">Uncharacterized protein</fullName>
    </submittedName>
</protein>
<reference evidence="2" key="2">
    <citation type="submission" date="2020-09" db="EMBL/GenBank/DDBJ databases">
        <authorList>
            <person name="Sun Q."/>
            <person name="Ohkuma M."/>
        </authorList>
    </citation>
    <scope>NUCLEOTIDE SEQUENCE</scope>
    <source>
        <strain evidence="2">JCM 4234</strain>
    </source>
</reference>
<organism evidence="2 3">
    <name type="scientific">Streptomyces griseoviridis</name>
    <dbReference type="NCBI Taxonomy" id="45398"/>
    <lineage>
        <taxon>Bacteria</taxon>
        <taxon>Bacillati</taxon>
        <taxon>Actinomycetota</taxon>
        <taxon>Actinomycetes</taxon>
        <taxon>Kitasatosporales</taxon>
        <taxon>Streptomycetaceae</taxon>
        <taxon>Streptomyces</taxon>
    </lineage>
</organism>
<keyword evidence="3" id="KW-1185">Reference proteome</keyword>
<gene>
    <name evidence="2" type="ORF">GCM10010238_65560</name>
</gene>
<comment type="caution">
    <text evidence="2">The sequence shown here is derived from an EMBL/GenBank/DDBJ whole genome shotgun (WGS) entry which is preliminary data.</text>
</comment>
<proteinExistence type="predicted"/>
<evidence type="ECO:0000313" key="3">
    <source>
        <dbReference type="Proteomes" id="UP000653493"/>
    </source>
</evidence>
<sequence>MTRQPGERLYAPTRQYLAIHASAELITGCARTERVLGWWSRVAREDGTARCAHGLRTAAGAVPGRLRAVAVPAAGWLDHGGGRRGTRARDCRPSAVHPSPVISPVRIGTGPPPGMPVSGRHRTVGGTPAGPTAGPSAAGYGDRTGGDGKRPSQGSWVGL</sequence>
<reference evidence="2" key="1">
    <citation type="journal article" date="2014" name="Int. J. Syst. Evol. Microbiol.">
        <title>Complete genome sequence of Corynebacterium casei LMG S-19264T (=DSM 44701T), isolated from a smear-ripened cheese.</title>
        <authorList>
            <consortium name="US DOE Joint Genome Institute (JGI-PGF)"/>
            <person name="Walter F."/>
            <person name="Albersmeier A."/>
            <person name="Kalinowski J."/>
            <person name="Ruckert C."/>
        </authorList>
    </citation>
    <scope>NUCLEOTIDE SEQUENCE</scope>
    <source>
        <strain evidence="2">JCM 4234</strain>
    </source>
</reference>
<dbReference type="EMBL" id="BMSL01000035">
    <property type="protein sequence ID" value="GGS67698.1"/>
    <property type="molecule type" value="Genomic_DNA"/>
</dbReference>
<dbReference type="AlphaFoldDB" id="A0A918GVC1"/>
<dbReference type="Proteomes" id="UP000653493">
    <property type="component" value="Unassembled WGS sequence"/>
</dbReference>
<feature type="region of interest" description="Disordered" evidence="1">
    <location>
        <begin position="80"/>
        <end position="159"/>
    </location>
</feature>
<accession>A0A918GVC1</accession>
<feature type="compositionally biased region" description="Low complexity" evidence="1">
    <location>
        <begin position="124"/>
        <end position="141"/>
    </location>
</feature>
<evidence type="ECO:0000256" key="1">
    <source>
        <dbReference type="SAM" id="MobiDB-lite"/>
    </source>
</evidence>